<feature type="domain" description="Phospholipid/glycerol acyltransferase" evidence="3">
    <location>
        <begin position="51"/>
        <end position="164"/>
    </location>
</feature>
<evidence type="ECO:0000313" key="4">
    <source>
        <dbReference type="EMBL" id="SHE34961.1"/>
    </source>
</evidence>
<evidence type="ECO:0000256" key="2">
    <source>
        <dbReference type="ARBA" id="ARBA00023315"/>
    </source>
</evidence>
<dbReference type="PANTHER" id="PTHR10434:SF40">
    <property type="entry name" value="1-ACYL-SN-GLYCEROL-3-PHOSPHATE ACYLTRANSFERASE"/>
    <property type="match status" value="1"/>
</dbReference>
<evidence type="ECO:0000313" key="5">
    <source>
        <dbReference type="Proteomes" id="UP000184035"/>
    </source>
</evidence>
<evidence type="ECO:0000256" key="1">
    <source>
        <dbReference type="ARBA" id="ARBA00022679"/>
    </source>
</evidence>
<dbReference type="EMBL" id="FQVM01000001">
    <property type="protein sequence ID" value="SHE34961.1"/>
    <property type="molecule type" value="Genomic_DNA"/>
</dbReference>
<evidence type="ECO:0000259" key="3">
    <source>
        <dbReference type="SMART" id="SM00563"/>
    </source>
</evidence>
<dbReference type="GO" id="GO:0003841">
    <property type="term" value="F:1-acylglycerol-3-phosphate O-acyltransferase activity"/>
    <property type="evidence" value="ECO:0007669"/>
    <property type="project" value="TreeGrafter"/>
</dbReference>
<keyword evidence="5" id="KW-1185">Reference proteome</keyword>
<keyword evidence="1 4" id="KW-0808">Transferase</keyword>
<dbReference type="RefSeq" id="WP_072892304.1">
    <property type="nucleotide sequence ID" value="NZ_FQVM01000001.1"/>
</dbReference>
<dbReference type="Pfam" id="PF01553">
    <property type="entry name" value="Acyltransferase"/>
    <property type="match status" value="1"/>
</dbReference>
<dbReference type="AlphaFoldDB" id="A0A1M4SS22"/>
<organism evidence="4 5">
    <name type="scientific">Clostridium fallax</name>
    <dbReference type="NCBI Taxonomy" id="1533"/>
    <lineage>
        <taxon>Bacteria</taxon>
        <taxon>Bacillati</taxon>
        <taxon>Bacillota</taxon>
        <taxon>Clostridia</taxon>
        <taxon>Eubacteriales</taxon>
        <taxon>Clostridiaceae</taxon>
        <taxon>Clostridium</taxon>
    </lineage>
</organism>
<dbReference type="PANTHER" id="PTHR10434">
    <property type="entry name" value="1-ACYL-SN-GLYCEROL-3-PHOSPHATE ACYLTRANSFERASE"/>
    <property type="match status" value="1"/>
</dbReference>
<dbReference type="SMART" id="SM00563">
    <property type="entry name" value="PlsC"/>
    <property type="match status" value="1"/>
</dbReference>
<name>A0A1M4SS22_9CLOT</name>
<gene>
    <name evidence="4" type="ORF">SAMN05443638_101144</name>
</gene>
<accession>A0A1M4SS22</accession>
<keyword evidence="2 4" id="KW-0012">Acyltransferase</keyword>
<dbReference type="STRING" id="1533.SAMN05443638_101144"/>
<sequence>MIPSWVAYLIDKLPEKWVREISYMLVKKDLKKYADIKITGIERIDNVKGPKIFVSNHLSNSDGLVLNKVLRKYDPYFVAGVKLSNDPVTKLGTKIVKTIPIKPNSADKDAISKIIKIVKSGENLVIFPEGTRSRKKEMLQGKKGVLLIAKLTRATIIPIGIWGTEELLPINLEGNMDAEKWHNAKVNVVFGEPITIEKKEKLEDKHKYEDRTMNYIMYSIAKLLPEQYRGYYK</sequence>
<dbReference type="OrthoDB" id="9803035at2"/>
<dbReference type="InterPro" id="IPR002123">
    <property type="entry name" value="Plipid/glycerol_acylTrfase"/>
</dbReference>
<dbReference type="SUPFAM" id="SSF69593">
    <property type="entry name" value="Glycerol-3-phosphate (1)-acyltransferase"/>
    <property type="match status" value="1"/>
</dbReference>
<dbReference type="GO" id="GO:0006654">
    <property type="term" value="P:phosphatidic acid biosynthetic process"/>
    <property type="evidence" value="ECO:0007669"/>
    <property type="project" value="TreeGrafter"/>
</dbReference>
<dbReference type="Proteomes" id="UP000184035">
    <property type="component" value="Unassembled WGS sequence"/>
</dbReference>
<reference evidence="4 5" key="1">
    <citation type="submission" date="2016-11" db="EMBL/GenBank/DDBJ databases">
        <authorList>
            <person name="Jaros S."/>
            <person name="Januszkiewicz K."/>
            <person name="Wedrychowicz H."/>
        </authorList>
    </citation>
    <scope>NUCLEOTIDE SEQUENCE [LARGE SCALE GENOMIC DNA]</scope>
    <source>
        <strain evidence="4 5">DSM 2631</strain>
    </source>
</reference>
<dbReference type="CDD" id="cd07989">
    <property type="entry name" value="LPLAT_AGPAT-like"/>
    <property type="match status" value="1"/>
</dbReference>
<protein>
    <submittedName>
        <fullName evidence="4">1-acyl-sn-glycerol-3-phosphate acyltransferase</fullName>
    </submittedName>
</protein>
<proteinExistence type="predicted"/>